<proteinExistence type="predicted"/>
<evidence type="ECO:0000256" key="1">
    <source>
        <dbReference type="ARBA" id="ARBA00004370"/>
    </source>
</evidence>
<dbReference type="PANTHER" id="PTHR13533:SF45">
    <property type="entry name" value="CAS1P 10 TM ACYL TRANSFERASE DOMAIN-CONTAINING PROTEIN"/>
    <property type="match status" value="1"/>
</dbReference>
<name>A0ABR0AJE5_9CRUS</name>
<keyword evidence="4 5" id="KW-0472">Membrane</keyword>
<dbReference type="EMBL" id="JAOYFB010000038">
    <property type="protein sequence ID" value="KAK4025249.1"/>
    <property type="molecule type" value="Genomic_DNA"/>
</dbReference>
<evidence type="ECO:0000313" key="7">
    <source>
        <dbReference type="Proteomes" id="UP001234178"/>
    </source>
</evidence>
<accession>A0ABR0AJE5</accession>
<feature type="transmembrane region" description="Helical" evidence="5">
    <location>
        <begin position="12"/>
        <end position="35"/>
    </location>
</feature>
<dbReference type="SUPFAM" id="SSF52266">
    <property type="entry name" value="SGNH hydrolase"/>
    <property type="match status" value="1"/>
</dbReference>
<protein>
    <recommendedName>
        <fullName evidence="8">Lactosylceramide</fullName>
    </recommendedName>
</protein>
<organism evidence="6 7">
    <name type="scientific">Daphnia magna</name>
    <dbReference type="NCBI Taxonomy" id="35525"/>
    <lineage>
        <taxon>Eukaryota</taxon>
        <taxon>Metazoa</taxon>
        <taxon>Ecdysozoa</taxon>
        <taxon>Arthropoda</taxon>
        <taxon>Crustacea</taxon>
        <taxon>Branchiopoda</taxon>
        <taxon>Diplostraca</taxon>
        <taxon>Cladocera</taxon>
        <taxon>Anomopoda</taxon>
        <taxon>Daphniidae</taxon>
        <taxon>Daphnia</taxon>
    </lineage>
</organism>
<evidence type="ECO:0000256" key="3">
    <source>
        <dbReference type="ARBA" id="ARBA00022989"/>
    </source>
</evidence>
<reference evidence="6 7" key="1">
    <citation type="journal article" date="2023" name="Nucleic Acids Res.">
        <title>The hologenome of Daphnia magna reveals possible DNA methylation and microbiome-mediated evolution of the host genome.</title>
        <authorList>
            <person name="Chaturvedi A."/>
            <person name="Li X."/>
            <person name="Dhandapani V."/>
            <person name="Marshall H."/>
            <person name="Kissane S."/>
            <person name="Cuenca-Cambronero M."/>
            <person name="Asole G."/>
            <person name="Calvet F."/>
            <person name="Ruiz-Romero M."/>
            <person name="Marangio P."/>
            <person name="Guigo R."/>
            <person name="Rago D."/>
            <person name="Mirbahai L."/>
            <person name="Eastwood N."/>
            <person name="Colbourne J.K."/>
            <person name="Zhou J."/>
            <person name="Mallon E."/>
            <person name="Orsini L."/>
        </authorList>
    </citation>
    <scope>NUCLEOTIDE SEQUENCE [LARGE SCALE GENOMIC DNA]</scope>
    <source>
        <strain evidence="6">LRV0_1</strain>
    </source>
</reference>
<evidence type="ECO:0000256" key="5">
    <source>
        <dbReference type="SAM" id="Phobius"/>
    </source>
</evidence>
<comment type="caution">
    <text evidence="6">The sequence shown here is derived from an EMBL/GenBank/DDBJ whole genome shotgun (WGS) entry which is preliminary data.</text>
</comment>
<dbReference type="Proteomes" id="UP001234178">
    <property type="component" value="Unassembled WGS sequence"/>
</dbReference>
<evidence type="ECO:0000256" key="4">
    <source>
        <dbReference type="ARBA" id="ARBA00023136"/>
    </source>
</evidence>
<comment type="subcellular location">
    <subcellularLocation>
        <location evidence="1">Membrane</location>
    </subcellularLocation>
</comment>
<evidence type="ECO:0008006" key="8">
    <source>
        <dbReference type="Google" id="ProtNLM"/>
    </source>
</evidence>
<dbReference type="PANTHER" id="PTHR13533">
    <property type="entry name" value="N-ACETYLNEURAMINATE 9-O-ACETYLTRANSFERASE"/>
    <property type="match status" value="1"/>
</dbReference>
<sequence>MRCYLRKSCRRSLLLAVYTFFFYGFLRGLLSPLIFSYSLGSEIVADVRIPKLSRNLPICAHNLLNQSDYHYVTWARKSSNSNHLLSKTKDEYSCRLMSYKIKQAVTCFDIQVEGTAGRDENATVERFPKIHLVFIGDSRIRQQFFYFLRLIPNYDRITNPLEIPRNVVPFHHGDVDVDSRVLGVRISFKWRPIINDTLIEMIHHWAIANHNERPNWILLSMEIYHMLQEYGADHQLYQEKLAQFGPILNKLASVSQVIWLNQYPVVELYAKTGTRNTDIHVQKVDQYNKATRRILKNFKNIRIWDSSNALTEEYVRGCLINRERENPDPFFVKNGKNPFINCKPYVNCLDFVHTGYAALSSATQLLYNDICNNLLYQQDDIK</sequence>
<gene>
    <name evidence="6" type="ORF">OUZ56_014324</name>
</gene>
<keyword evidence="2 5" id="KW-0812">Transmembrane</keyword>
<keyword evidence="7" id="KW-1185">Reference proteome</keyword>
<keyword evidence="3 5" id="KW-1133">Transmembrane helix</keyword>
<evidence type="ECO:0000313" key="6">
    <source>
        <dbReference type="EMBL" id="KAK4025249.1"/>
    </source>
</evidence>
<evidence type="ECO:0000256" key="2">
    <source>
        <dbReference type="ARBA" id="ARBA00022692"/>
    </source>
</evidence>